<dbReference type="PROSITE" id="PS51257">
    <property type="entry name" value="PROKAR_LIPOPROTEIN"/>
    <property type="match status" value="1"/>
</dbReference>
<feature type="signal peptide" evidence="1">
    <location>
        <begin position="1"/>
        <end position="22"/>
    </location>
</feature>
<organism evidence="2 3">
    <name type="scientific">Tumebacillus lipolyticus</name>
    <dbReference type="NCBI Taxonomy" id="1280370"/>
    <lineage>
        <taxon>Bacteria</taxon>
        <taxon>Bacillati</taxon>
        <taxon>Bacillota</taxon>
        <taxon>Bacilli</taxon>
        <taxon>Bacillales</taxon>
        <taxon>Alicyclobacillaceae</taxon>
        <taxon>Tumebacillus</taxon>
    </lineage>
</organism>
<dbReference type="RefSeq" id="WP_386044577.1">
    <property type="nucleotide sequence ID" value="NZ_JBHUIO010000005.1"/>
</dbReference>
<protein>
    <recommendedName>
        <fullName evidence="4">Lipoprotein</fullName>
    </recommendedName>
</protein>
<comment type="caution">
    <text evidence="2">The sequence shown here is derived from an EMBL/GenBank/DDBJ whole genome shotgun (WGS) entry which is preliminary data.</text>
</comment>
<keyword evidence="1" id="KW-0732">Signal</keyword>
<accession>A0ABW4ZUY0</accession>
<feature type="chain" id="PRO_5045890645" description="Lipoprotein" evidence="1">
    <location>
        <begin position="23"/>
        <end position="208"/>
    </location>
</feature>
<gene>
    <name evidence="2" type="ORF">ACFSOY_05435</name>
</gene>
<dbReference type="Proteomes" id="UP001597343">
    <property type="component" value="Unassembled WGS sequence"/>
</dbReference>
<proteinExistence type="predicted"/>
<keyword evidence="3" id="KW-1185">Reference proteome</keyword>
<dbReference type="EMBL" id="JBHUIO010000005">
    <property type="protein sequence ID" value="MFD2169431.1"/>
    <property type="molecule type" value="Genomic_DNA"/>
</dbReference>
<evidence type="ECO:0000256" key="1">
    <source>
        <dbReference type="SAM" id="SignalP"/>
    </source>
</evidence>
<evidence type="ECO:0000313" key="2">
    <source>
        <dbReference type="EMBL" id="MFD2169431.1"/>
    </source>
</evidence>
<evidence type="ECO:0008006" key="4">
    <source>
        <dbReference type="Google" id="ProtNLM"/>
    </source>
</evidence>
<sequence>MAVSRTSVFMLSALLVATSWLSGCGTKEDAKSGRAGIQQVTQGATSPLAPNDYPAFTAELFRKVSLPPDTRAQFRILETKNAGTGTYVLYSLPNNDGLAYASRLADGRIAIHQARWPLASTDPNKDLIVVRAIPPNNGINPPYGVLAGRVFNPFIEYVEINYRDGRTDRIDVSHNRGFIAVRKAFDPRFVQVRGYSTNGTPYWEIDTR</sequence>
<evidence type="ECO:0000313" key="3">
    <source>
        <dbReference type="Proteomes" id="UP001597343"/>
    </source>
</evidence>
<name>A0ABW4ZUY0_9BACL</name>
<reference evidence="3" key="1">
    <citation type="journal article" date="2019" name="Int. J. Syst. Evol. Microbiol.">
        <title>The Global Catalogue of Microorganisms (GCM) 10K type strain sequencing project: providing services to taxonomists for standard genome sequencing and annotation.</title>
        <authorList>
            <consortium name="The Broad Institute Genomics Platform"/>
            <consortium name="The Broad Institute Genome Sequencing Center for Infectious Disease"/>
            <person name="Wu L."/>
            <person name="Ma J."/>
        </authorList>
    </citation>
    <scope>NUCLEOTIDE SEQUENCE [LARGE SCALE GENOMIC DNA]</scope>
    <source>
        <strain evidence="3">CGMCC 1.13574</strain>
    </source>
</reference>